<dbReference type="AlphaFoldDB" id="A0A834NC65"/>
<keyword evidence="3" id="KW-1185">Reference proteome</keyword>
<feature type="region of interest" description="Disordered" evidence="1">
    <location>
        <begin position="1"/>
        <end position="20"/>
    </location>
</feature>
<name>A0A834NC65_VESPE</name>
<protein>
    <submittedName>
        <fullName evidence="2">Uncharacterized protein</fullName>
    </submittedName>
</protein>
<gene>
    <name evidence="2" type="ORF">H0235_015399</name>
</gene>
<dbReference type="Proteomes" id="UP000600918">
    <property type="component" value="Unassembled WGS sequence"/>
</dbReference>
<dbReference type="EMBL" id="JACSDY010000017">
    <property type="protein sequence ID" value="KAF7402063.1"/>
    <property type="molecule type" value="Genomic_DNA"/>
</dbReference>
<comment type="caution">
    <text evidence="2">The sequence shown here is derived from an EMBL/GenBank/DDBJ whole genome shotgun (WGS) entry which is preliminary data.</text>
</comment>
<reference evidence="2" key="1">
    <citation type="journal article" date="2020" name="G3 (Bethesda)">
        <title>High-Quality Assemblies for Three Invasive Social Wasps from the &lt;i&gt;Vespula&lt;/i&gt; Genus.</title>
        <authorList>
            <person name="Harrop T.W.R."/>
            <person name="Guhlin J."/>
            <person name="McLaughlin G.M."/>
            <person name="Permina E."/>
            <person name="Stockwell P."/>
            <person name="Gilligan J."/>
            <person name="Le Lec M.F."/>
            <person name="Gruber M.A.M."/>
            <person name="Quinn O."/>
            <person name="Lovegrove M."/>
            <person name="Duncan E.J."/>
            <person name="Remnant E.J."/>
            <person name="Van Eeckhoven J."/>
            <person name="Graham B."/>
            <person name="Knapp R.A."/>
            <person name="Langford K.W."/>
            <person name="Kronenberg Z."/>
            <person name="Press M.O."/>
            <person name="Eacker S.M."/>
            <person name="Wilson-Rankin E.E."/>
            <person name="Purcell J."/>
            <person name="Lester P.J."/>
            <person name="Dearden P.K."/>
        </authorList>
    </citation>
    <scope>NUCLEOTIDE SEQUENCE</scope>
    <source>
        <strain evidence="2">Volc-1</strain>
    </source>
</reference>
<evidence type="ECO:0000313" key="3">
    <source>
        <dbReference type="Proteomes" id="UP000600918"/>
    </source>
</evidence>
<evidence type="ECO:0000313" key="2">
    <source>
        <dbReference type="EMBL" id="KAF7402063.1"/>
    </source>
</evidence>
<sequence>MSMPWHEEETPAATFAQEEEEQSWDFNVKWAIGLKRGQTVSGLGTDVINFRPRLDEAPYASSFATTLS</sequence>
<proteinExistence type="predicted"/>
<organism evidence="2 3">
    <name type="scientific">Vespula pensylvanica</name>
    <name type="common">Western yellow jacket</name>
    <name type="synonym">Wasp</name>
    <dbReference type="NCBI Taxonomy" id="30213"/>
    <lineage>
        <taxon>Eukaryota</taxon>
        <taxon>Metazoa</taxon>
        <taxon>Ecdysozoa</taxon>
        <taxon>Arthropoda</taxon>
        <taxon>Hexapoda</taxon>
        <taxon>Insecta</taxon>
        <taxon>Pterygota</taxon>
        <taxon>Neoptera</taxon>
        <taxon>Endopterygota</taxon>
        <taxon>Hymenoptera</taxon>
        <taxon>Apocrita</taxon>
        <taxon>Aculeata</taxon>
        <taxon>Vespoidea</taxon>
        <taxon>Vespidae</taxon>
        <taxon>Vespinae</taxon>
        <taxon>Vespula</taxon>
    </lineage>
</organism>
<evidence type="ECO:0000256" key="1">
    <source>
        <dbReference type="SAM" id="MobiDB-lite"/>
    </source>
</evidence>
<accession>A0A834NC65</accession>